<keyword evidence="2" id="KW-1185">Reference proteome</keyword>
<accession>A0A9N9DEJ3</accession>
<proteinExistence type="predicted"/>
<reference evidence="1" key="1">
    <citation type="submission" date="2021-06" db="EMBL/GenBank/DDBJ databases">
        <authorList>
            <person name="Kallberg Y."/>
            <person name="Tangrot J."/>
            <person name="Rosling A."/>
        </authorList>
    </citation>
    <scope>NUCLEOTIDE SEQUENCE</scope>
    <source>
        <strain evidence="1">UK204</strain>
    </source>
</reference>
<name>A0A9N9DEJ3_9GLOM</name>
<dbReference type="AlphaFoldDB" id="A0A9N9DEJ3"/>
<sequence length="380" mass="43361">MSDSVSHKPPQGVKTSHYKSEIIVTGPKASIQDSVQVANTIKKEPQMTSTSGTSNNDASFDTQEEVDLMNFDEDYLNFDFNNYATREVDCNVQHISTIDQLLCDLDFGRDILFAKANNVPEDEITQNKQITSKLPEQLTHHEIPVKDNNKMRSPYKPTDVPSVSSLMKEVQLSEPSLTTNGTLPKDAIRTFISKETQTVSSSRVDEVATKLTYTTKGTQTDIFELHDVVGRRFNRAVIDYDLLQNSSQSRNNQPRYPGVQRGTIIPPKRYGRYGALDPRYENDRFAASPIRKHFESPSELSFLKECVSAHNRWIALLREKELRLSCLKEFKECKSMKWINAHMSLTNEHSENCLTHKMGIDQQIKANSHEKDRFEEEDGH</sequence>
<evidence type="ECO:0000313" key="1">
    <source>
        <dbReference type="EMBL" id="CAG8633397.1"/>
    </source>
</evidence>
<protein>
    <submittedName>
        <fullName evidence="1">16255_t:CDS:1</fullName>
    </submittedName>
</protein>
<comment type="caution">
    <text evidence="1">The sequence shown here is derived from an EMBL/GenBank/DDBJ whole genome shotgun (WGS) entry which is preliminary data.</text>
</comment>
<dbReference type="EMBL" id="CAJVPQ010003628">
    <property type="protein sequence ID" value="CAG8633397.1"/>
    <property type="molecule type" value="Genomic_DNA"/>
</dbReference>
<dbReference type="OrthoDB" id="2408542at2759"/>
<dbReference type="Proteomes" id="UP000789570">
    <property type="component" value="Unassembled WGS sequence"/>
</dbReference>
<evidence type="ECO:0000313" key="2">
    <source>
        <dbReference type="Proteomes" id="UP000789570"/>
    </source>
</evidence>
<organism evidence="1 2">
    <name type="scientific">Funneliformis caledonium</name>
    <dbReference type="NCBI Taxonomy" id="1117310"/>
    <lineage>
        <taxon>Eukaryota</taxon>
        <taxon>Fungi</taxon>
        <taxon>Fungi incertae sedis</taxon>
        <taxon>Mucoromycota</taxon>
        <taxon>Glomeromycotina</taxon>
        <taxon>Glomeromycetes</taxon>
        <taxon>Glomerales</taxon>
        <taxon>Glomeraceae</taxon>
        <taxon>Funneliformis</taxon>
    </lineage>
</organism>
<gene>
    <name evidence="1" type="ORF">FCALED_LOCUS10187</name>
</gene>